<feature type="transmembrane region" description="Helical" evidence="1">
    <location>
        <begin position="44"/>
        <end position="64"/>
    </location>
</feature>
<dbReference type="PANTHER" id="PTHR22925:SF3">
    <property type="entry name" value="GLYCOSYL HYDROLASE FAMILY PROTEIN 43"/>
    <property type="match status" value="1"/>
</dbReference>
<dbReference type="SUPFAM" id="SSF50370">
    <property type="entry name" value="Ricin B-like lectins"/>
    <property type="match status" value="1"/>
</dbReference>
<evidence type="ECO:0000313" key="4">
    <source>
        <dbReference type="Proteomes" id="UP000593591"/>
    </source>
</evidence>
<gene>
    <name evidence="3" type="ORF">DYE49_11190</name>
</gene>
<dbReference type="Pfam" id="PF14200">
    <property type="entry name" value="RicinB_lectin_2"/>
    <property type="match status" value="1"/>
</dbReference>
<keyword evidence="1" id="KW-0812">Transmembrane</keyword>
<dbReference type="EMBL" id="CP031517">
    <property type="protein sequence ID" value="QOS40979.1"/>
    <property type="molecule type" value="Genomic_DNA"/>
</dbReference>
<keyword evidence="1" id="KW-1133">Transmembrane helix</keyword>
<dbReference type="KEGG" id="trc:DYE49_11190"/>
<dbReference type="InterPro" id="IPR023296">
    <property type="entry name" value="Glyco_hydro_beta-prop_sf"/>
</dbReference>
<dbReference type="CDD" id="cd00161">
    <property type="entry name" value="beta-trefoil_Ricin-like"/>
    <property type="match status" value="1"/>
</dbReference>
<name>A0A7M1XMI9_9SPIR</name>
<accession>A0A7M1XMI9</accession>
<evidence type="ECO:0000313" key="3">
    <source>
        <dbReference type="EMBL" id="QOS40979.1"/>
    </source>
</evidence>
<dbReference type="Gene3D" id="2.80.10.50">
    <property type="match status" value="1"/>
</dbReference>
<dbReference type="Gene3D" id="2.115.10.20">
    <property type="entry name" value="Glycosyl hydrolase domain, family 43"/>
    <property type="match status" value="1"/>
</dbReference>
<feature type="domain" description="Ricin B lectin" evidence="2">
    <location>
        <begin position="506"/>
        <end position="570"/>
    </location>
</feature>
<keyword evidence="1" id="KW-0472">Membrane</keyword>
<reference evidence="3 4" key="1">
    <citation type="submission" date="2018-08" db="EMBL/GenBank/DDBJ databases">
        <title>The first complete genome of Treponema rectale (CHPAT), a commensal spirochete of the bovine rectum.</title>
        <authorList>
            <person name="Staton G.J."/>
            <person name="Clegg S.R."/>
            <person name="Carter S.D."/>
            <person name="Radford A.D."/>
            <person name="Darby A."/>
            <person name="Hall N."/>
            <person name="Birtles R.J."/>
            <person name="Evans N.J."/>
        </authorList>
    </citation>
    <scope>NUCLEOTIDE SEQUENCE [LARGE SCALE GENOMIC DNA]</scope>
    <source>
        <strain evidence="3 4">CHPA</strain>
    </source>
</reference>
<evidence type="ECO:0000259" key="2">
    <source>
        <dbReference type="Pfam" id="PF14200"/>
    </source>
</evidence>
<dbReference type="AlphaFoldDB" id="A0A7M1XMI9"/>
<dbReference type="InterPro" id="IPR035992">
    <property type="entry name" value="Ricin_B-like_lectins"/>
</dbReference>
<evidence type="ECO:0000256" key="1">
    <source>
        <dbReference type="SAM" id="Phobius"/>
    </source>
</evidence>
<proteinExistence type="predicted"/>
<sequence>MTHAMIYEKVFIKYMEEWGMVSLMLSVADCPVLSKKGGRRMKKVLFAMATTVFVLVTASCSLLNTSDELVEGSRTASGVQKGVLLAGVHHYDTDGNTLFGDGGCMLQTVKHKKNSDGSIDYGTIEKVGKYIYWYGEYRYSSGNARGVSCYRSTDMVNWEWRCNILPESSSPELWTDGYFLERPKVIYNEKTGKYVLWAHRDGTGWNYGYASIIVAEGDYPDQEFTYVKTFRPFDDPALDIHDSGYTSDYSNDDLPYGYMSRDCTLFVDDDGTAYFASSSSENSAINIYRLTDDYLDVDTTWLAQDALKRNQKEAPCIIKRNDVYYCVTSDTDGWNVTPSRWFYSYHIGGPWYYGGVFSDNDDGGNNSSNDRHSDRSQPAYIFKLTATDGSGTNSWLYLGDRWGPAFGKSSTYDNEQVLMKVEFDDSSSTPKCNAFFSEALCPDVEKGEINYPQYYYIRNANSQYMTNLEYCYQGTNASWTGTAPSGDSTSTLRRDQYLYQYRLVPTNYGYQLINRYSGLAITANGTEANGTCSMQSRDADDEKQSFVLEKYSDGVYKIKNYATQQYVSTWLKTTKVESTQLNGSNILWMSSYGYYPGWEQYETTYRNNYSNTAIRQRWQLIPVNTDDDEWDF</sequence>
<dbReference type="SUPFAM" id="SSF75005">
    <property type="entry name" value="Arabinanase/levansucrase/invertase"/>
    <property type="match status" value="1"/>
</dbReference>
<organism evidence="3 4">
    <name type="scientific">Treponema rectale</name>
    <dbReference type="NCBI Taxonomy" id="744512"/>
    <lineage>
        <taxon>Bacteria</taxon>
        <taxon>Pseudomonadati</taxon>
        <taxon>Spirochaetota</taxon>
        <taxon>Spirochaetia</taxon>
        <taxon>Spirochaetales</taxon>
        <taxon>Treponemataceae</taxon>
        <taxon>Treponema</taxon>
    </lineage>
</organism>
<dbReference type="PANTHER" id="PTHR22925">
    <property type="entry name" value="GLYCOSYL HYDROLASE 43 FAMILY MEMBER"/>
    <property type="match status" value="1"/>
</dbReference>
<dbReference type="InterPro" id="IPR000772">
    <property type="entry name" value="Ricin_B_lectin"/>
</dbReference>
<protein>
    <recommendedName>
        <fullName evidence="2">Ricin B lectin domain-containing protein</fullName>
    </recommendedName>
</protein>
<dbReference type="Proteomes" id="UP000593591">
    <property type="component" value="Chromosome"/>
</dbReference>